<evidence type="ECO:0000313" key="2">
    <source>
        <dbReference type="EMBL" id="KAF7683955.1"/>
    </source>
</evidence>
<evidence type="ECO:0008006" key="4">
    <source>
        <dbReference type="Google" id="ProtNLM"/>
    </source>
</evidence>
<dbReference type="EMBL" id="SBIQ01000038">
    <property type="protein sequence ID" value="KAF7683955.1"/>
    <property type="molecule type" value="Genomic_DNA"/>
</dbReference>
<evidence type="ECO:0000313" key="3">
    <source>
        <dbReference type="Proteomes" id="UP001516464"/>
    </source>
</evidence>
<evidence type="ECO:0000256" key="1">
    <source>
        <dbReference type="SAM" id="MobiDB-lite"/>
    </source>
</evidence>
<reference evidence="2 3" key="1">
    <citation type="submission" date="2019-01" db="EMBL/GenBank/DDBJ databases">
        <title>Genomes sequencing and comparative genomics of infectious freshwater microsporidia, Cucumispora dikerogammari and Thelohania contejeani.</title>
        <authorList>
            <person name="Cormier A."/>
            <person name="Giraud I."/>
            <person name="Wattier R."/>
            <person name="Teixeira M."/>
            <person name="Grandjean F."/>
            <person name="Rigaud T."/>
            <person name="Cordaux R."/>
        </authorList>
    </citation>
    <scope>NUCLEOTIDE SEQUENCE [LARGE SCALE GENOMIC DNA]</scope>
    <source>
        <strain evidence="2">T1</strain>
        <tissue evidence="2">Spores</tissue>
    </source>
</reference>
<comment type="caution">
    <text evidence="2">The sequence shown here is derived from an EMBL/GenBank/DDBJ whole genome shotgun (WGS) entry which is preliminary data.</text>
</comment>
<organism evidence="2 3">
    <name type="scientific">Astathelohania contejeani</name>
    <dbReference type="NCBI Taxonomy" id="164912"/>
    <lineage>
        <taxon>Eukaryota</taxon>
        <taxon>Fungi</taxon>
        <taxon>Fungi incertae sedis</taxon>
        <taxon>Microsporidia</taxon>
        <taxon>Astathelohaniidae</taxon>
        <taxon>Astathelohania</taxon>
    </lineage>
</organism>
<proteinExistence type="predicted"/>
<dbReference type="Proteomes" id="UP001516464">
    <property type="component" value="Unassembled WGS sequence"/>
</dbReference>
<gene>
    <name evidence="2" type="ORF">TCON_0843</name>
</gene>
<keyword evidence="3" id="KW-1185">Reference proteome</keyword>
<feature type="compositionally biased region" description="Polar residues" evidence="1">
    <location>
        <begin position="103"/>
        <end position="113"/>
    </location>
</feature>
<sequence length="113" mass="13295">MNYLIAKFIRTNKISDTKDDIEIFRYLNRIVGEHLIISQHKALCDLARIYKRIVILPRNNLIDFIPYFSRKDNIQNKINSLNMIKKGNGFPVENDRSGKNKRNSIQCSKSLRI</sequence>
<feature type="region of interest" description="Disordered" evidence="1">
    <location>
        <begin position="89"/>
        <end position="113"/>
    </location>
</feature>
<accession>A0ABQ7I0Q6</accession>
<protein>
    <recommendedName>
        <fullName evidence="4">Homing endonuclease LAGLIDADG domain-containing protein</fullName>
    </recommendedName>
</protein>
<name>A0ABQ7I0Q6_9MICR</name>